<reference evidence="2 3" key="1">
    <citation type="submission" date="2024-02" db="EMBL/GenBank/DDBJ databases">
        <title>New thermophilic sulfur-oxidizing bacteria from a hot springs of the Uzon caldera (Kamchatka, Russia).</title>
        <authorList>
            <person name="Dukat A.M."/>
            <person name="Elcheninov A.G."/>
            <person name="Frolov E.N."/>
        </authorList>
    </citation>
    <scope>NUCLEOTIDE SEQUENCE [LARGE SCALE GENOMIC DNA]</scope>
    <source>
        <strain evidence="2 3">AK1</strain>
    </source>
</reference>
<comment type="caution">
    <text evidence="2">The sequence shown here is derived from an EMBL/GenBank/DDBJ whole genome shotgun (WGS) entry which is preliminary data.</text>
</comment>
<name>A0ABV0EE52_9BURK</name>
<sequence length="210" mass="23725">MAELGTASGSAESAGLLRRAASHAAREARRRRSQRLMLAIALAVSLAMLLVVAVVAGIQIQHLTAENASLANDLFRARQKLERIEPELEKTRQELTSVTRGRLPHLKELTPDKVIPLDAGYVKNIVFTVLRQNGQTRYEYRAVLENAGETMLRPEVRVFVFDQRGIQVGSGEITDRTEMIPGESRAYSASIERFMDEEPRYFYVWARRKK</sequence>
<evidence type="ECO:0000313" key="2">
    <source>
        <dbReference type="EMBL" id="MEO1766945.1"/>
    </source>
</evidence>
<evidence type="ECO:0000256" key="1">
    <source>
        <dbReference type="SAM" id="Phobius"/>
    </source>
</evidence>
<keyword evidence="1" id="KW-0812">Transmembrane</keyword>
<feature type="transmembrane region" description="Helical" evidence="1">
    <location>
        <begin position="36"/>
        <end position="58"/>
    </location>
</feature>
<accession>A0ABV0EE52</accession>
<protein>
    <submittedName>
        <fullName evidence="2">Uncharacterized protein</fullName>
    </submittedName>
</protein>
<dbReference type="RefSeq" id="WP_347308055.1">
    <property type="nucleotide sequence ID" value="NZ_JBAJEX010000004.1"/>
</dbReference>
<keyword evidence="3" id="KW-1185">Reference proteome</keyword>
<evidence type="ECO:0000313" key="3">
    <source>
        <dbReference type="Proteomes" id="UP001482231"/>
    </source>
</evidence>
<dbReference type="EMBL" id="JBAJEX010000004">
    <property type="protein sequence ID" value="MEO1766945.1"/>
    <property type="molecule type" value="Genomic_DNA"/>
</dbReference>
<keyword evidence="1" id="KW-0472">Membrane</keyword>
<keyword evidence="1" id="KW-1133">Transmembrane helix</keyword>
<proteinExistence type="predicted"/>
<organism evidence="2 3">
    <name type="scientific">Thiobacter aerophilum</name>
    <dbReference type="NCBI Taxonomy" id="3121275"/>
    <lineage>
        <taxon>Bacteria</taxon>
        <taxon>Pseudomonadati</taxon>
        <taxon>Pseudomonadota</taxon>
        <taxon>Betaproteobacteria</taxon>
        <taxon>Burkholderiales</taxon>
        <taxon>Thiobacteraceae</taxon>
        <taxon>Thiobacter</taxon>
    </lineage>
</organism>
<dbReference type="Proteomes" id="UP001482231">
    <property type="component" value="Unassembled WGS sequence"/>
</dbReference>
<gene>
    <name evidence="2" type="ORF">V6E02_06950</name>
</gene>